<dbReference type="AlphaFoldDB" id="A0A371JS03"/>
<dbReference type="InterPro" id="IPR029058">
    <property type="entry name" value="AB_hydrolase_fold"/>
</dbReference>
<name>A0A371JS03_9FLAO</name>
<feature type="domain" description="Serine aminopeptidase S33" evidence="1">
    <location>
        <begin position="12"/>
        <end position="86"/>
    </location>
</feature>
<keyword evidence="3" id="KW-1185">Reference proteome</keyword>
<gene>
    <name evidence="2" type="ORF">DX873_08390</name>
</gene>
<dbReference type="Gene3D" id="3.40.50.1820">
    <property type="entry name" value="alpha/beta hydrolase"/>
    <property type="match status" value="1"/>
</dbReference>
<organism evidence="2 3">
    <name type="scientific">Flagellimonas nanhaiensis</name>
    <dbReference type="NCBI Taxonomy" id="2292706"/>
    <lineage>
        <taxon>Bacteria</taxon>
        <taxon>Pseudomonadati</taxon>
        <taxon>Bacteroidota</taxon>
        <taxon>Flavobacteriia</taxon>
        <taxon>Flavobacteriales</taxon>
        <taxon>Flavobacteriaceae</taxon>
        <taxon>Flagellimonas</taxon>
    </lineage>
</organism>
<dbReference type="SUPFAM" id="SSF53474">
    <property type="entry name" value="alpha/beta-Hydrolases"/>
    <property type="match status" value="1"/>
</dbReference>
<protein>
    <submittedName>
        <fullName evidence="2">Alpha/beta fold hydrolase</fullName>
    </submittedName>
</protein>
<evidence type="ECO:0000259" key="1">
    <source>
        <dbReference type="Pfam" id="PF12146"/>
    </source>
</evidence>
<dbReference type="EMBL" id="QTJX01000002">
    <property type="protein sequence ID" value="RDY60233.1"/>
    <property type="molecule type" value="Genomic_DNA"/>
</dbReference>
<evidence type="ECO:0000313" key="3">
    <source>
        <dbReference type="Proteomes" id="UP000261828"/>
    </source>
</evidence>
<proteinExistence type="predicted"/>
<accession>A0A371JS03</accession>
<dbReference type="InterPro" id="IPR017208">
    <property type="entry name" value="UCP037442_abhydr"/>
</dbReference>
<reference evidence="2 3" key="1">
    <citation type="submission" date="2018-08" db="EMBL/GenBank/DDBJ databases">
        <title>Muricauda nanhaiensis sp. nov., isolated from seawater of the South China Sea.</title>
        <authorList>
            <person name="Dang Y."/>
        </authorList>
    </citation>
    <scope>NUCLEOTIDE SEQUENCE [LARGE SCALE GENOMIC DNA]</scope>
    <source>
        <strain evidence="2 3">SM1704</strain>
    </source>
</reference>
<dbReference type="PIRSF" id="PIRSF037442">
    <property type="entry name" value="UCP037442_abhydr"/>
    <property type="match status" value="1"/>
</dbReference>
<evidence type="ECO:0000313" key="2">
    <source>
        <dbReference type="EMBL" id="RDY60233.1"/>
    </source>
</evidence>
<dbReference type="OrthoDB" id="9785076at2"/>
<dbReference type="Proteomes" id="UP000261828">
    <property type="component" value="Unassembled WGS sequence"/>
</dbReference>
<dbReference type="InterPro" id="IPR022742">
    <property type="entry name" value="Hydrolase_4"/>
</dbReference>
<dbReference type="GO" id="GO:0016787">
    <property type="term" value="F:hydrolase activity"/>
    <property type="evidence" value="ECO:0007669"/>
    <property type="project" value="UniProtKB-KW"/>
</dbReference>
<sequence length="253" mass="28735">MIAPATGIKKEFYSAFALFLAENGFATLTFDNRGIGESKGDSINSSNASLANWGKLDMTAVLEYLKNEIPNTNYHLIGHSAGGQLVGLMKNATELKSMFNFGSSSGSLHYSKYPFRLKSSFWLNFYIPVSNLVFGHTKSQWVGMGEPLPKNVGKEWTKWCNGKGYVKVDLDTKIKDHLYNELNLNSLWIHAMDDEIANYENVKDMIRVYPNIKSKILTLSPKEYGFTDIGHMKFFSKKKKELWNMATKWLNEN</sequence>
<dbReference type="Pfam" id="PF12146">
    <property type="entry name" value="Hydrolase_4"/>
    <property type="match status" value="1"/>
</dbReference>
<comment type="caution">
    <text evidence="2">The sequence shown here is derived from an EMBL/GenBank/DDBJ whole genome shotgun (WGS) entry which is preliminary data.</text>
</comment>
<keyword evidence="2" id="KW-0378">Hydrolase</keyword>